<evidence type="ECO:0000313" key="2">
    <source>
        <dbReference type="Proteomes" id="UP000501466"/>
    </source>
</evidence>
<dbReference type="RefSeq" id="WP_173292239.1">
    <property type="nucleotide sequence ID" value="NZ_AP021888.1"/>
</dbReference>
<accession>A0A6F8PR71</accession>
<reference evidence="2" key="1">
    <citation type="submission" date="2019-11" db="EMBL/GenBank/DDBJ databases">
        <title>Isolation and characterization of two novel species in the genus Thiomicrorhabdus.</title>
        <authorList>
            <person name="Mochizuki J."/>
            <person name="Kojima H."/>
            <person name="Fukui M."/>
        </authorList>
    </citation>
    <scope>NUCLEOTIDE SEQUENCE [LARGE SCALE GENOMIC DNA]</scope>
    <source>
        <strain evidence="2">AkT22</strain>
    </source>
</reference>
<dbReference type="EMBL" id="AP021888">
    <property type="protein sequence ID" value="BBP44527.1"/>
    <property type="molecule type" value="Genomic_DNA"/>
</dbReference>
<name>A0A6F8PR71_9GAMM</name>
<organism evidence="1 2">
    <name type="scientific">Thiosulfativibrio zosterae</name>
    <dbReference type="NCBI Taxonomy" id="2675053"/>
    <lineage>
        <taxon>Bacteria</taxon>
        <taxon>Pseudomonadati</taxon>
        <taxon>Pseudomonadota</taxon>
        <taxon>Gammaproteobacteria</taxon>
        <taxon>Thiotrichales</taxon>
        <taxon>Piscirickettsiaceae</taxon>
        <taxon>Thiosulfativibrio</taxon>
    </lineage>
</organism>
<keyword evidence="2" id="KW-1185">Reference proteome</keyword>
<proteinExistence type="predicted"/>
<dbReference type="KEGG" id="tzo:THMIRHAT_22730"/>
<dbReference type="Proteomes" id="UP000501466">
    <property type="component" value="Chromosome"/>
</dbReference>
<sequence length="171" mass="19178">MAESSNHLKHQKNKILASDLERLNFIRVYKKDYIIYLLASVPDLSGKSFTDPDGSKAYSSELRLLKISPTGEFVNIVIDTFFPLLSAPHNSGGMYIDGTKIHVFVNSKESNATYAMSGYSYFVDLESMAVTNKSQLFSNANWGWFPVIQQDGRVSHFSFAGYYSYLGVSIT</sequence>
<evidence type="ECO:0000313" key="1">
    <source>
        <dbReference type="EMBL" id="BBP44527.1"/>
    </source>
</evidence>
<protein>
    <submittedName>
        <fullName evidence="1">Uncharacterized protein</fullName>
    </submittedName>
</protein>
<gene>
    <name evidence="1" type="ORF">THMIRHAT_22730</name>
</gene>
<dbReference type="AlphaFoldDB" id="A0A6F8PR71"/>